<evidence type="ECO:0000313" key="3">
    <source>
        <dbReference type="Proteomes" id="UP000799776"/>
    </source>
</evidence>
<name>A0A9P4HP82_9PEZI</name>
<reference evidence="2" key="1">
    <citation type="journal article" date="2020" name="Stud. Mycol.">
        <title>101 Dothideomycetes genomes: a test case for predicting lifestyles and emergence of pathogens.</title>
        <authorList>
            <person name="Haridas S."/>
            <person name="Albert R."/>
            <person name="Binder M."/>
            <person name="Bloem J."/>
            <person name="Labutti K."/>
            <person name="Salamov A."/>
            <person name="Andreopoulos B."/>
            <person name="Baker S."/>
            <person name="Barry K."/>
            <person name="Bills G."/>
            <person name="Bluhm B."/>
            <person name="Cannon C."/>
            <person name="Castanera R."/>
            <person name="Culley D."/>
            <person name="Daum C."/>
            <person name="Ezra D."/>
            <person name="Gonzalez J."/>
            <person name="Henrissat B."/>
            <person name="Kuo A."/>
            <person name="Liang C."/>
            <person name="Lipzen A."/>
            <person name="Lutzoni F."/>
            <person name="Magnuson J."/>
            <person name="Mondo S."/>
            <person name="Nolan M."/>
            <person name="Ohm R."/>
            <person name="Pangilinan J."/>
            <person name="Park H.-J."/>
            <person name="Ramirez L."/>
            <person name="Alfaro M."/>
            <person name="Sun H."/>
            <person name="Tritt A."/>
            <person name="Yoshinaga Y."/>
            <person name="Zwiers L.-H."/>
            <person name="Turgeon B."/>
            <person name="Goodwin S."/>
            <person name="Spatafora J."/>
            <person name="Crous P."/>
            <person name="Grigoriev I."/>
        </authorList>
    </citation>
    <scope>NUCLEOTIDE SEQUENCE</scope>
    <source>
        <strain evidence="2">CBS 121410</strain>
    </source>
</reference>
<accession>A0A9P4HP82</accession>
<evidence type="ECO:0000313" key="2">
    <source>
        <dbReference type="EMBL" id="KAF2084162.1"/>
    </source>
</evidence>
<feature type="region of interest" description="Disordered" evidence="1">
    <location>
        <begin position="74"/>
        <end position="173"/>
    </location>
</feature>
<feature type="compositionally biased region" description="Acidic residues" evidence="1">
    <location>
        <begin position="101"/>
        <end position="116"/>
    </location>
</feature>
<dbReference type="Proteomes" id="UP000799776">
    <property type="component" value="Unassembled WGS sequence"/>
</dbReference>
<evidence type="ECO:0000256" key="1">
    <source>
        <dbReference type="SAM" id="MobiDB-lite"/>
    </source>
</evidence>
<dbReference type="AlphaFoldDB" id="A0A9P4HP82"/>
<proteinExistence type="predicted"/>
<protein>
    <submittedName>
        <fullName evidence="2">Uncharacterized protein</fullName>
    </submittedName>
</protein>
<gene>
    <name evidence="2" type="ORF">K490DRAFT_69084</name>
</gene>
<comment type="caution">
    <text evidence="2">The sequence shown here is derived from an EMBL/GenBank/DDBJ whole genome shotgun (WGS) entry which is preliminary data.</text>
</comment>
<feature type="compositionally biased region" description="Basic residues" evidence="1">
    <location>
        <begin position="85"/>
        <end position="96"/>
    </location>
</feature>
<dbReference type="EMBL" id="ML978745">
    <property type="protein sequence ID" value="KAF2084162.1"/>
    <property type="molecule type" value="Genomic_DNA"/>
</dbReference>
<keyword evidence="3" id="KW-1185">Reference proteome</keyword>
<feature type="compositionally biased region" description="Acidic residues" evidence="1">
    <location>
        <begin position="149"/>
        <end position="161"/>
    </location>
</feature>
<sequence>MAENSSDPGPGSAYDFSMIAGLSDTEKVRMCIALLCHKNGPAARNIDTAAAAAGMGAASGSSFAKMYGNLLKKISKGDATTPKATPKKSRNPKKSAKATEDDGDGDSDTGEEDPDEEKAKSATPKPKRARKSASANGSTPVKKVKVEPKDDDADNNSDDAEGVAAKFGISPQK</sequence>
<organism evidence="2 3">
    <name type="scientific">Saccharata proteae CBS 121410</name>
    <dbReference type="NCBI Taxonomy" id="1314787"/>
    <lineage>
        <taxon>Eukaryota</taxon>
        <taxon>Fungi</taxon>
        <taxon>Dikarya</taxon>
        <taxon>Ascomycota</taxon>
        <taxon>Pezizomycotina</taxon>
        <taxon>Dothideomycetes</taxon>
        <taxon>Dothideomycetes incertae sedis</taxon>
        <taxon>Botryosphaeriales</taxon>
        <taxon>Saccharataceae</taxon>
        <taxon>Saccharata</taxon>
    </lineage>
</organism>